<name>A0A834EY60_9CHIR</name>
<comment type="caution">
    <text evidence="1">The sequence shown here is derived from an EMBL/GenBank/DDBJ whole genome shotgun (WGS) entry which is preliminary data.</text>
</comment>
<reference evidence="1 2" key="1">
    <citation type="journal article" date="2020" name="Nature">
        <title>Six reference-quality genomes reveal evolution of bat adaptations.</title>
        <authorList>
            <person name="Jebb D."/>
            <person name="Huang Z."/>
            <person name="Pippel M."/>
            <person name="Hughes G.M."/>
            <person name="Lavrichenko K."/>
            <person name="Devanna P."/>
            <person name="Winkler S."/>
            <person name="Jermiin L.S."/>
            <person name="Skirmuntt E.C."/>
            <person name="Katzourakis A."/>
            <person name="Burkitt-Gray L."/>
            <person name="Ray D.A."/>
            <person name="Sullivan K.A.M."/>
            <person name="Roscito J.G."/>
            <person name="Kirilenko B.M."/>
            <person name="Davalos L.M."/>
            <person name="Corthals A.P."/>
            <person name="Power M.L."/>
            <person name="Jones G."/>
            <person name="Ransome R.D."/>
            <person name="Dechmann D.K.N."/>
            <person name="Locatelli A.G."/>
            <person name="Puechmaille S.J."/>
            <person name="Fedrigo O."/>
            <person name="Jarvis E.D."/>
            <person name="Hiller M."/>
            <person name="Vernes S.C."/>
            <person name="Myers E.W."/>
            <person name="Teeling E.C."/>
        </authorList>
    </citation>
    <scope>NUCLEOTIDE SEQUENCE [LARGE SCALE GENOMIC DNA]</scope>
    <source>
        <strain evidence="1">Bat1K_MPI-CBG_1</strain>
    </source>
</reference>
<dbReference type="AlphaFoldDB" id="A0A834EY60"/>
<dbReference type="EMBL" id="JABVXQ010000001">
    <property type="protein sequence ID" value="KAF6130822.1"/>
    <property type="molecule type" value="Genomic_DNA"/>
</dbReference>
<dbReference type="Proteomes" id="UP000664940">
    <property type="component" value="Unassembled WGS sequence"/>
</dbReference>
<evidence type="ECO:0000313" key="2">
    <source>
        <dbReference type="Proteomes" id="UP000664940"/>
    </source>
</evidence>
<gene>
    <name evidence="1" type="ORF">HJG60_007800</name>
</gene>
<accession>A0A834EY60</accession>
<evidence type="ECO:0000313" key="1">
    <source>
        <dbReference type="EMBL" id="KAF6130822.1"/>
    </source>
</evidence>
<sequence>MEASFALTLKKFKGSGPGLVWRGRHDVGPRLSLSCCSITLSTLPPGAEWWLRSQPSHPCCSQQEREEEKGPTVLKDVSWKLCTMHPITSHWPELRPAATPSYTGLCDQIKSVSCIDKEEEEN</sequence>
<organism evidence="1 2">
    <name type="scientific">Phyllostomus discolor</name>
    <name type="common">pale spear-nosed bat</name>
    <dbReference type="NCBI Taxonomy" id="89673"/>
    <lineage>
        <taxon>Eukaryota</taxon>
        <taxon>Metazoa</taxon>
        <taxon>Chordata</taxon>
        <taxon>Craniata</taxon>
        <taxon>Vertebrata</taxon>
        <taxon>Euteleostomi</taxon>
        <taxon>Mammalia</taxon>
        <taxon>Eutheria</taxon>
        <taxon>Laurasiatheria</taxon>
        <taxon>Chiroptera</taxon>
        <taxon>Yangochiroptera</taxon>
        <taxon>Phyllostomidae</taxon>
        <taxon>Phyllostominae</taxon>
        <taxon>Phyllostomus</taxon>
    </lineage>
</organism>
<proteinExistence type="predicted"/>
<protein>
    <submittedName>
        <fullName evidence="1">Uncharacterized protein</fullName>
    </submittedName>
</protein>